<reference evidence="4" key="1">
    <citation type="journal article" date="2020" name="bioRxiv">
        <title>Comparative genomics of Chlamydomonas.</title>
        <authorList>
            <person name="Craig R.J."/>
            <person name="Hasan A.R."/>
            <person name="Ness R.W."/>
            <person name="Keightley P.D."/>
        </authorList>
    </citation>
    <scope>NUCLEOTIDE SEQUENCE</scope>
    <source>
        <strain evidence="4">CCAP 11/70</strain>
    </source>
</reference>
<dbReference type="SMART" id="SM00981">
    <property type="entry name" value="THUMP"/>
    <property type="match status" value="1"/>
</dbReference>
<dbReference type="EMBL" id="JAEHOE010000006">
    <property type="protein sequence ID" value="KAG2499421.1"/>
    <property type="molecule type" value="Genomic_DNA"/>
</dbReference>
<dbReference type="InterPro" id="IPR040183">
    <property type="entry name" value="THUMPD1-like"/>
</dbReference>
<dbReference type="InterPro" id="IPR004114">
    <property type="entry name" value="THUMP_dom"/>
</dbReference>
<dbReference type="SUPFAM" id="SSF143437">
    <property type="entry name" value="THUMP domain-like"/>
    <property type="match status" value="1"/>
</dbReference>
<comment type="caution">
    <text evidence="4">The sequence shown here is derived from an EMBL/GenBank/DDBJ whole genome shotgun (WGS) entry which is preliminary data.</text>
</comment>
<feature type="compositionally biased region" description="Basic and acidic residues" evidence="2">
    <location>
        <begin position="23"/>
        <end position="32"/>
    </location>
</feature>
<evidence type="ECO:0000259" key="3">
    <source>
        <dbReference type="PROSITE" id="PS51165"/>
    </source>
</evidence>
<feature type="region of interest" description="Disordered" evidence="2">
    <location>
        <begin position="1"/>
        <end position="53"/>
    </location>
</feature>
<feature type="region of interest" description="Disordered" evidence="2">
    <location>
        <begin position="82"/>
        <end position="129"/>
    </location>
</feature>
<name>A0A836C3S9_9CHLO</name>
<keyword evidence="1" id="KW-0694">RNA-binding</keyword>
<keyword evidence="5" id="KW-1185">Reference proteome</keyword>
<accession>A0A836C3S9</accession>
<dbReference type="Gene3D" id="3.30.2300.10">
    <property type="entry name" value="THUMP superfamily"/>
    <property type="match status" value="1"/>
</dbReference>
<dbReference type="GO" id="GO:0003723">
    <property type="term" value="F:RNA binding"/>
    <property type="evidence" value="ECO:0007669"/>
    <property type="project" value="UniProtKB-UniRule"/>
</dbReference>
<dbReference type="Proteomes" id="UP000612055">
    <property type="component" value="Unassembled WGS sequence"/>
</dbReference>
<dbReference type="OrthoDB" id="367221at2759"/>
<organism evidence="4 5">
    <name type="scientific">Edaphochlamys debaryana</name>
    <dbReference type="NCBI Taxonomy" id="47281"/>
    <lineage>
        <taxon>Eukaryota</taxon>
        <taxon>Viridiplantae</taxon>
        <taxon>Chlorophyta</taxon>
        <taxon>core chlorophytes</taxon>
        <taxon>Chlorophyceae</taxon>
        <taxon>CS clade</taxon>
        <taxon>Chlamydomonadales</taxon>
        <taxon>Chlamydomonadales incertae sedis</taxon>
        <taxon>Edaphochlamys</taxon>
    </lineage>
</organism>
<proteinExistence type="predicted"/>
<evidence type="ECO:0000313" key="4">
    <source>
        <dbReference type="EMBL" id="KAG2499421.1"/>
    </source>
</evidence>
<dbReference type="GO" id="GO:0006400">
    <property type="term" value="P:tRNA modification"/>
    <property type="evidence" value="ECO:0007669"/>
    <property type="project" value="InterPro"/>
</dbReference>
<dbReference type="AlphaFoldDB" id="A0A836C3S9"/>
<dbReference type="PROSITE" id="PS51165">
    <property type="entry name" value="THUMP"/>
    <property type="match status" value="1"/>
</dbReference>
<feature type="compositionally biased region" description="Low complexity" evidence="2">
    <location>
        <begin position="117"/>
        <end position="129"/>
    </location>
</feature>
<feature type="compositionally biased region" description="Low complexity" evidence="2">
    <location>
        <begin position="85"/>
        <end position="96"/>
    </location>
</feature>
<dbReference type="PANTHER" id="PTHR13452:SF10">
    <property type="entry name" value="THUMP DOMAIN-CONTAINING PROTEIN 1"/>
    <property type="match status" value="1"/>
</dbReference>
<gene>
    <name evidence="4" type="ORF">HYH03_002368</name>
</gene>
<dbReference type="PANTHER" id="PTHR13452">
    <property type="entry name" value="THUMP DOMAIN CONTAINING PROTEIN 1-RELATED"/>
    <property type="match status" value="1"/>
</dbReference>
<evidence type="ECO:0000256" key="1">
    <source>
        <dbReference type="PROSITE-ProRule" id="PRU00529"/>
    </source>
</evidence>
<dbReference type="CDD" id="cd11717">
    <property type="entry name" value="THUMP_THUMPD1_like"/>
    <property type="match status" value="1"/>
</dbReference>
<protein>
    <recommendedName>
        <fullName evidence="3">THUMP domain-containing protein</fullName>
    </recommendedName>
</protein>
<feature type="domain" description="THUMP" evidence="3">
    <location>
        <begin position="190"/>
        <end position="300"/>
    </location>
</feature>
<sequence>MLGDKPQKKRERPQGGRGGGDGGGDKGGDKANKKTKYYQQSKGGTGQAVPIGSRGLLVTCDAGREDKAGDEAVALIEEHYDKLTDPTAASAAPAAAEADEAKDTKDETEGSGDGADKAAAAGGSDSGSGSKDIAALLAAEVAEIKQTKGRGGRFRVHNTGVKGCIYVLFPPFAETKPGAPGPAAVARSIAQEAQDKKQVRGRHIVRFLPVTAACFAGLEEIKAAAPKLVESHFPDAEDSTPVEFAVEYEHRSAEGFERLDVINAFTAVIKTPPHKVNLKAPSKVVLVQLIRNGCAMAVVEGYKELAKFNVRKLAEVEEA</sequence>
<dbReference type="Pfam" id="PF02926">
    <property type="entry name" value="THUMP"/>
    <property type="match status" value="1"/>
</dbReference>
<evidence type="ECO:0000256" key="2">
    <source>
        <dbReference type="SAM" id="MobiDB-lite"/>
    </source>
</evidence>
<evidence type="ECO:0000313" key="5">
    <source>
        <dbReference type="Proteomes" id="UP000612055"/>
    </source>
</evidence>
<feature type="compositionally biased region" description="Basic and acidic residues" evidence="2">
    <location>
        <begin position="99"/>
        <end position="108"/>
    </location>
</feature>